<dbReference type="CDD" id="cd07989">
    <property type="entry name" value="LPLAT_AGPAT-like"/>
    <property type="match status" value="1"/>
</dbReference>
<evidence type="ECO:0000313" key="4">
    <source>
        <dbReference type="EMBL" id="RCK71409.1"/>
    </source>
</evidence>
<dbReference type="GO" id="GO:0003841">
    <property type="term" value="F:1-acylglycerol-3-phosphate O-acyltransferase activity"/>
    <property type="evidence" value="ECO:0007669"/>
    <property type="project" value="TreeGrafter"/>
</dbReference>
<dbReference type="SUPFAM" id="SSF69593">
    <property type="entry name" value="Glycerol-3-phosphate (1)-acyltransferase"/>
    <property type="match status" value="1"/>
</dbReference>
<evidence type="ECO:0000256" key="1">
    <source>
        <dbReference type="ARBA" id="ARBA00022679"/>
    </source>
</evidence>
<proteinExistence type="predicted"/>
<dbReference type="AlphaFoldDB" id="A0A367Z0V2"/>
<evidence type="ECO:0000313" key="5">
    <source>
        <dbReference type="Proteomes" id="UP000252770"/>
    </source>
</evidence>
<dbReference type="Proteomes" id="UP000252770">
    <property type="component" value="Unassembled WGS sequence"/>
</dbReference>
<dbReference type="GO" id="GO:0006654">
    <property type="term" value="P:phosphatidic acid biosynthetic process"/>
    <property type="evidence" value="ECO:0007669"/>
    <property type="project" value="TreeGrafter"/>
</dbReference>
<dbReference type="PANTHER" id="PTHR10434:SF55">
    <property type="entry name" value="POSSIBLE ACYLTRANSFERASE"/>
    <property type="match status" value="1"/>
</dbReference>
<organism evidence="4 5">
    <name type="scientific">Desertihabitans brevis</name>
    <dbReference type="NCBI Taxonomy" id="2268447"/>
    <lineage>
        <taxon>Bacteria</taxon>
        <taxon>Bacillati</taxon>
        <taxon>Actinomycetota</taxon>
        <taxon>Actinomycetes</taxon>
        <taxon>Propionibacteriales</taxon>
        <taxon>Propionibacteriaceae</taxon>
        <taxon>Desertihabitans</taxon>
    </lineage>
</organism>
<keyword evidence="1 4" id="KW-0808">Transferase</keyword>
<reference evidence="4 5" key="1">
    <citation type="submission" date="2018-07" db="EMBL/GenBank/DDBJ databases">
        <title>Desertimonas flava gen. nov. sp. nov.</title>
        <authorList>
            <person name="Liu S."/>
        </authorList>
    </citation>
    <scope>NUCLEOTIDE SEQUENCE [LARGE SCALE GENOMIC DNA]</scope>
    <source>
        <strain evidence="4 5">16Sb5-5</strain>
    </source>
</reference>
<keyword evidence="5" id="KW-1185">Reference proteome</keyword>
<accession>A0A367Z0V2</accession>
<dbReference type="EMBL" id="QOUI01000001">
    <property type="protein sequence ID" value="RCK71409.1"/>
    <property type="molecule type" value="Genomic_DNA"/>
</dbReference>
<dbReference type="GO" id="GO:0005886">
    <property type="term" value="C:plasma membrane"/>
    <property type="evidence" value="ECO:0007669"/>
    <property type="project" value="TreeGrafter"/>
</dbReference>
<feature type="domain" description="Phospholipid/glycerol acyltransferase" evidence="3">
    <location>
        <begin position="58"/>
        <end position="177"/>
    </location>
</feature>
<evidence type="ECO:0000259" key="3">
    <source>
        <dbReference type="SMART" id="SM00563"/>
    </source>
</evidence>
<comment type="caution">
    <text evidence="4">The sequence shown here is derived from an EMBL/GenBank/DDBJ whole genome shotgun (WGS) entry which is preliminary data.</text>
</comment>
<evidence type="ECO:0000256" key="2">
    <source>
        <dbReference type="ARBA" id="ARBA00023315"/>
    </source>
</evidence>
<dbReference type="SMART" id="SM00563">
    <property type="entry name" value="PlsC"/>
    <property type="match status" value="1"/>
</dbReference>
<name>A0A367Z0V2_9ACTN</name>
<gene>
    <name evidence="4" type="ORF">DT076_03065</name>
</gene>
<dbReference type="InterPro" id="IPR002123">
    <property type="entry name" value="Plipid/glycerol_acylTrfase"/>
</dbReference>
<keyword evidence="2 4" id="KW-0012">Acyltransferase</keyword>
<dbReference type="Pfam" id="PF01553">
    <property type="entry name" value="Acyltransferase"/>
    <property type="match status" value="1"/>
</dbReference>
<sequence>MSSLDATRARTRRPLRSVLHDPPEPLLHRVIVLLGWLMRRLTRPDWRHADRIPASGGVLVVVNHVSHVDFLGYGHFLTWGAGRWPRFMAKAELFDAPLLGRLLRATAQIRVDRRSDRAAASVTAAREAIAAGQAVTIYPEGTITSDPDGWPMPPRSGAARIALATGCPVVPVGQWGIQELMPGKRPGMLRFWRRPVCRVVAGPPVALDDLRGHDPDGLRLREASARIHAALLAAVGEVRQQVPPPAGSAQPRERR</sequence>
<protein>
    <submittedName>
        <fullName evidence="4">1-acyl-sn-glycerol-3-phosphate acyltransferase</fullName>
    </submittedName>
</protein>
<dbReference type="PANTHER" id="PTHR10434">
    <property type="entry name" value="1-ACYL-SN-GLYCEROL-3-PHOSPHATE ACYLTRANSFERASE"/>
    <property type="match status" value="1"/>
</dbReference>
<dbReference type="RefSeq" id="WP_114125110.1">
    <property type="nucleotide sequence ID" value="NZ_QOUI01000001.1"/>
</dbReference>